<accession>A0A2D3V706</accession>
<dbReference type="PANTHER" id="PTHR22993">
    <property type="entry name" value="FORMAMIDOPYRIMIDINE-DNA GLYCOSYLASE"/>
    <property type="match status" value="1"/>
</dbReference>
<dbReference type="SUPFAM" id="SSF81624">
    <property type="entry name" value="N-terminal domain of MutM-like DNA repair proteins"/>
    <property type="match status" value="1"/>
</dbReference>
<evidence type="ECO:0000256" key="5">
    <source>
        <dbReference type="ARBA" id="ARBA00023125"/>
    </source>
</evidence>
<dbReference type="AlphaFoldDB" id="A0A2D3V706"/>
<dbReference type="Gene3D" id="1.10.8.50">
    <property type="match status" value="1"/>
</dbReference>
<feature type="compositionally biased region" description="Basic and acidic residues" evidence="10">
    <location>
        <begin position="408"/>
        <end position="417"/>
    </location>
</feature>
<dbReference type="GeneID" id="35598320"/>
<evidence type="ECO:0000256" key="1">
    <source>
        <dbReference type="ARBA" id="ARBA00001668"/>
    </source>
</evidence>
<dbReference type="GO" id="GO:0005634">
    <property type="term" value="C:nucleus"/>
    <property type="evidence" value="ECO:0007669"/>
    <property type="project" value="TreeGrafter"/>
</dbReference>
<organism evidence="12 13">
    <name type="scientific">Ramularia collo-cygni</name>
    <dbReference type="NCBI Taxonomy" id="112498"/>
    <lineage>
        <taxon>Eukaryota</taxon>
        <taxon>Fungi</taxon>
        <taxon>Dikarya</taxon>
        <taxon>Ascomycota</taxon>
        <taxon>Pezizomycotina</taxon>
        <taxon>Dothideomycetes</taxon>
        <taxon>Dothideomycetidae</taxon>
        <taxon>Mycosphaerellales</taxon>
        <taxon>Mycosphaerellaceae</taxon>
        <taxon>Ramularia</taxon>
    </lineage>
</organism>
<evidence type="ECO:0000256" key="10">
    <source>
        <dbReference type="SAM" id="MobiDB-lite"/>
    </source>
</evidence>
<keyword evidence="4" id="KW-0378">Hydrolase</keyword>
<keyword evidence="8" id="KW-0511">Multifunctional enzyme</keyword>
<dbReference type="GO" id="GO:0016829">
    <property type="term" value="F:lyase activity"/>
    <property type="evidence" value="ECO:0007669"/>
    <property type="project" value="UniProtKB-KW"/>
</dbReference>
<keyword evidence="5" id="KW-0238">DNA-binding</keyword>
<keyword evidence="7" id="KW-0456">Lyase</keyword>
<dbReference type="InterPro" id="IPR015886">
    <property type="entry name" value="H2TH_FPG"/>
</dbReference>
<dbReference type="Proteomes" id="UP000225277">
    <property type="component" value="Unassembled WGS sequence"/>
</dbReference>
<reference evidence="12 13" key="1">
    <citation type="submission" date="2016-03" db="EMBL/GenBank/DDBJ databases">
        <authorList>
            <person name="Ploux O."/>
        </authorList>
    </citation>
    <scope>NUCLEOTIDE SEQUENCE [LARGE SCALE GENOMIC DNA]</scope>
    <source>
        <strain evidence="12 13">URUG2</strain>
    </source>
</reference>
<dbReference type="GO" id="GO:0006284">
    <property type="term" value="P:base-excision repair"/>
    <property type="evidence" value="ECO:0007669"/>
    <property type="project" value="InterPro"/>
</dbReference>
<dbReference type="PANTHER" id="PTHR22993:SF9">
    <property type="entry name" value="FORMAMIDOPYRIMIDINE-DNA GLYCOSYLASE"/>
    <property type="match status" value="1"/>
</dbReference>
<dbReference type="InterPro" id="IPR012319">
    <property type="entry name" value="FPG_cat"/>
</dbReference>
<evidence type="ECO:0000256" key="3">
    <source>
        <dbReference type="ARBA" id="ARBA00022763"/>
    </source>
</evidence>
<dbReference type="Pfam" id="PF01149">
    <property type="entry name" value="Fapy_DNA_glyco"/>
    <property type="match status" value="1"/>
</dbReference>
<gene>
    <name evidence="12" type="ORF">RCC_03113</name>
</gene>
<dbReference type="OrthoDB" id="444592at2759"/>
<comment type="similarity">
    <text evidence="2">Belongs to the FPG family.</text>
</comment>
<dbReference type="InterPro" id="IPR010979">
    <property type="entry name" value="Ribosomal_uS13-like_H2TH"/>
</dbReference>
<evidence type="ECO:0000313" key="12">
    <source>
        <dbReference type="EMBL" id="CZT17279.1"/>
    </source>
</evidence>
<evidence type="ECO:0000256" key="8">
    <source>
        <dbReference type="ARBA" id="ARBA00023268"/>
    </source>
</evidence>
<evidence type="ECO:0000259" key="11">
    <source>
        <dbReference type="PROSITE" id="PS51068"/>
    </source>
</evidence>
<dbReference type="PROSITE" id="PS51068">
    <property type="entry name" value="FPG_CAT"/>
    <property type="match status" value="1"/>
</dbReference>
<dbReference type="Gene3D" id="3.20.190.10">
    <property type="entry name" value="MutM-like, N-terminal"/>
    <property type="match status" value="1"/>
</dbReference>
<evidence type="ECO:0000256" key="7">
    <source>
        <dbReference type="ARBA" id="ARBA00023239"/>
    </source>
</evidence>
<evidence type="ECO:0000256" key="6">
    <source>
        <dbReference type="ARBA" id="ARBA00023204"/>
    </source>
</evidence>
<keyword evidence="9" id="KW-0326">Glycosidase</keyword>
<dbReference type="GO" id="GO:0008534">
    <property type="term" value="F:oxidized purine nucleobase lesion DNA N-glycosylase activity"/>
    <property type="evidence" value="ECO:0007669"/>
    <property type="project" value="UniProtKB-EC"/>
</dbReference>
<dbReference type="GO" id="GO:0003684">
    <property type="term" value="F:damaged DNA binding"/>
    <property type="evidence" value="ECO:0007669"/>
    <property type="project" value="InterPro"/>
</dbReference>
<keyword evidence="13" id="KW-1185">Reference proteome</keyword>
<evidence type="ECO:0000256" key="2">
    <source>
        <dbReference type="ARBA" id="ARBA00009409"/>
    </source>
</evidence>
<feature type="domain" description="Formamidopyrimidine-DNA glycosylase catalytic" evidence="11">
    <location>
        <begin position="2"/>
        <end position="138"/>
    </location>
</feature>
<dbReference type="InterPro" id="IPR035937">
    <property type="entry name" value="FPG_N"/>
</dbReference>
<dbReference type="Pfam" id="PF06831">
    <property type="entry name" value="H2TH"/>
    <property type="match status" value="1"/>
</dbReference>
<dbReference type="STRING" id="112498.A0A2D3V706"/>
<evidence type="ECO:0000256" key="9">
    <source>
        <dbReference type="ARBA" id="ARBA00023295"/>
    </source>
</evidence>
<dbReference type="FunFam" id="1.10.8.50:FF:000009">
    <property type="entry name" value="Formamidopyrimidine-DNA glycosylase"/>
    <property type="match status" value="1"/>
</dbReference>
<dbReference type="GO" id="GO:0008270">
    <property type="term" value="F:zinc ion binding"/>
    <property type="evidence" value="ECO:0007669"/>
    <property type="project" value="InterPro"/>
</dbReference>
<keyword evidence="6" id="KW-0234">DNA repair</keyword>
<dbReference type="SUPFAM" id="SSF46946">
    <property type="entry name" value="S13-like H2TH domain"/>
    <property type="match status" value="1"/>
</dbReference>
<dbReference type="SMART" id="SM00898">
    <property type="entry name" value="Fapy_DNA_glyco"/>
    <property type="match status" value="1"/>
</dbReference>
<feature type="compositionally biased region" description="Basic and acidic residues" evidence="10">
    <location>
        <begin position="304"/>
        <end position="318"/>
    </location>
</feature>
<comment type="catalytic activity">
    <reaction evidence="1">
        <text>Hydrolysis of DNA containing ring-opened 7-methylguanine residues, releasing 2,6-diamino-4-hydroxy-5-(N-methyl)formamidopyrimidine.</text>
        <dbReference type="EC" id="3.2.2.23"/>
    </reaction>
</comment>
<keyword evidence="3" id="KW-0227">DNA damage</keyword>
<sequence>MPEIGEVARIVHYLRKHLVNRTVTSCEGFVDDIVYGKVGCSAEAFSNAFTGRKVMSAGQQGKYFYVTLDKAPHSIMHLGMTGWIKFNAEETGYYRQAVKKDGEKEDWPPKYMKWLIKCDAEGDREALEVAFVDPRRLAKIRLVDCEADKIRSVSPLKENGPDPVIDKDVVTLEWLTALLRRKKVPVKALILDQANISGIGNWVADEILYQAKLHPEQYSNTFSDDEIARLREAMFEVTGLACEVLADSEQFPQDWLMKYRWDKGKKASNVLPNGAKIVHLTVGGRTSAIVPSVQKKTGNVAADVKGEDSAEEKTEPVAKGRKRKSKAVKEEDEELGNDDEEEEVMPAKKTRSRKVKSEAADSVPTEPKRASRGEKAAIKNEEPEEEVPGRKKKAQSKPIAPSKPVVPGERKSTRNKA</sequence>
<feature type="compositionally biased region" description="Acidic residues" evidence="10">
    <location>
        <begin position="330"/>
        <end position="344"/>
    </location>
</feature>
<dbReference type="GO" id="GO:0003906">
    <property type="term" value="F:DNA-(apurinic or apyrimidinic site) endonuclease activity"/>
    <property type="evidence" value="ECO:0007669"/>
    <property type="project" value="InterPro"/>
</dbReference>
<feature type="region of interest" description="Disordered" evidence="10">
    <location>
        <begin position="297"/>
        <end position="417"/>
    </location>
</feature>
<dbReference type="EMBL" id="FJUY01000003">
    <property type="protein sequence ID" value="CZT17279.1"/>
    <property type="molecule type" value="Genomic_DNA"/>
</dbReference>
<protein>
    <submittedName>
        <fullName evidence="12">Related to formamidopyrimidine-DNA glycosylase</fullName>
    </submittedName>
</protein>
<evidence type="ECO:0000256" key="4">
    <source>
        <dbReference type="ARBA" id="ARBA00022801"/>
    </source>
</evidence>
<feature type="compositionally biased region" description="Basic and acidic residues" evidence="10">
    <location>
        <begin position="366"/>
        <end position="381"/>
    </location>
</feature>
<proteinExistence type="inferred from homology"/>
<name>A0A2D3V706_9PEZI</name>
<dbReference type="RefSeq" id="XP_023624172.1">
    <property type="nucleotide sequence ID" value="XM_023768404.1"/>
</dbReference>
<dbReference type="SMART" id="SM01232">
    <property type="entry name" value="H2TH"/>
    <property type="match status" value="1"/>
</dbReference>
<evidence type="ECO:0000313" key="13">
    <source>
        <dbReference type="Proteomes" id="UP000225277"/>
    </source>
</evidence>